<accession>A0A4C1XNV1</accession>
<dbReference type="AlphaFoldDB" id="A0A4C1XNV1"/>
<keyword evidence="3" id="KW-1185">Reference proteome</keyword>
<reference evidence="2 3" key="1">
    <citation type="journal article" date="2019" name="Commun. Biol.">
        <title>The bagworm genome reveals a unique fibroin gene that provides high tensile strength.</title>
        <authorList>
            <person name="Kono N."/>
            <person name="Nakamura H."/>
            <person name="Ohtoshi R."/>
            <person name="Tomita M."/>
            <person name="Numata K."/>
            <person name="Arakawa K."/>
        </authorList>
    </citation>
    <scope>NUCLEOTIDE SEQUENCE [LARGE SCALE GENOMIC DNA]</scope>
</reference>
<protein>
    <submittedName>
        <fullName evidence="2">Uncharacterized protein</fullName>
    </submittedName>
</protein>
<feature type="region of interest" description="Disordered" evidence="1">
    <location>
        <begin position="1"/>
        <end position="20"/>
    </location>
</feature>
<name>A0A4C1XNV1_EUMVA</name>
<proteinExistence type="predicted"/>
<dbReference type="Proteomes" id="UP000299102">
    <property type="component" value="Unassembled WGS sequence"/>
</dbReference>
<gene>
    <name evidence="2" type="ORF">EVAR_38840_1</name>
</gene>
<evidence type="ECO:0000256" key="1">
    <source>
        <dbReference type="SAM" id="MobiDB-lite"/>
    </source>
</evidence>
<evidence type="ECO:0000313" key="2">
    <source>
        <dbReference type="EMBL" id="GBP65501.1"/>
    </source>
</evidence>
<evidence type="ECO:0000313" key="3">
    <source>
        <dbReference type="Proteomes" id="UP000299102"/>
    </source>
</evidence>
<sequence>MVPSATSDVTCSPRHRTSDTTAIKNSLFGSPVVKIEPSTPRFVRVQPPNHHPLPVEPCVNRNTVCCKRGSLEVEVKVNPSLTTGRSSARALNRQEKRHCKVSHSHRQTVPQLPQLSEDLIQNLSIPISLITYSPTVA</sequence>
<dbReference type="EMBL" id="BGZK01000930">
    <property type="protein sequence ID" value="GBP65501.1"/>
    <property type="molecule type" value="Genomic_DNA"/>
</dbReference>
<organism evidence="2 3">
    <name type="scientific">Eumeta variegata</name>
    <name type="common">Bagworm moth</name>
    <name type="synonym">Eumeta japonica</name>
    <dbReference type="NCBI Taxonomy" id="151549"/>
    <lineage>
        <taxon>Eukaryota</taxon>
        <taxon>Metazoa</taxon>
        <taxon>Ecdysozoa</taxon>
        <taxon>Arthropoda</taxon>
        <taxon>Hexapoda</taxon>
        <taxon>Insecta</taxon>
        <taxon>Pterygota</taxon>
        <taxon>Neoptera</taxon>
        <taxon>Endopterygota</taxon>
        <taxon>Lepidoptera</taxon>
        <taxon>Glossata</taxon>
        <taxon>Ditrysia</taxon>
        <taxon>Tineoidea</taxon>
        <taxon>Psychidae</taxon>
        <taxon>Oiketicinae</taxon>
        <taxon>Eumeta</taxon>
    </lineage>
</organism>
<feature type="compositionally biased region" description="Polar residues" evidence="1">
    <location>
        <begin position="1"/>
        <end position="10"/>
    </location>
</feature>
<comment type="caution">
    <text evidence="2">The sequence shown here is derived from an EMBL/GenBank/DDBJ whole genome shotgun (WGS) entry which is preliminary data.</text>
</comment>